<dbReference type="AlphaFoldDB" id="A0A074RL28"/>
<dbReference type="STRING" id="1423351.A0A074RL28"/>
<gene>
    <name evidence="1" type="ORF">V565_152430</name>
</gene>
<protein>
    <submittedName>
        <fullName evidence="1">F-box-like domain protein</fullName>
    </submittedName>
</protein>
<dbReference type="Proteomes" id="UP000027456">
    <property type="component" value="Unassembled WGS sequence"/>
</dbReference>
<reference evidence="1 2" key="1">
    <citation type="submission" date="2013-12" db="EMBL/GenBank/DDBJ databases">
        <authorList>
            <person name="Cubeta M."/>
            <person name="Pakala S."/>
            <person name="Fedorova N."/>
            <person name="Thomas E."/>
            <person name="Dean R."/>
            <person name="Jabaji S."/>
            <person name="Neate S."/>
            <person name="Toda T."/>
            <person name="Tavantzis S."/>
            <person name="Vilgalys R."/>
            <person name="Bharathan N."/>
            <person name="Pakala S."/>
            <person name="Losada L.S."/>
            <person name="Zafar N."/>
            <person name="Nierman W."/>
        </authorList>
    </citation>
    <scope>NUCLEOTIDE SEQUENCE [LARGE SCALE GENOMIC DNA]</scope>
    <source>
        <strain evidence="1 2">123E</strain>
    </source>
</reference>
<dbReference type="HOGENOM" id="CLU_025641_2_0_1"/>
<keyword evidence="2" id="KW-1185">Reference proteome</keyword>
<dbReference type="OrthoDB" id="3266451at2759"/>
<comment type="caution">
    <text evidence="1">The sequence shown here is derived from an EMBL/GenBank/DDBJ whole genome shotgun (WGS) entry which is preliminary data.</text>
</comment>
<evidence type="ECO:0000313" key="2">
    <source>
        <dbReference type="Proteomes" id="UP000027456"/>
    </source>
</evidence>
<evidence type="ECO:0000313" key="1">
    <source>
        <dbReference type="EMBL" id="KEP47529.1"/>
    </source>
</evidence>
<sequence length="478" mass="54353">MDLRPTTMIEPTPIHSLPPEILIRIFHIVLEQRCKLGSLLFKDEQLCLRYPDYLAQVCTLWRSIAISSRSLWCHIDLSPNQPYADSLVTRADTNLVRAGELPIELHIAVKDTWHFEYDELYRIISLLSGRVARLELTIGGPFREFHHDIFGLLFRQRPALTKLVLRSEVDYCDNFLVADSFSTTMTEDYWPLELDSTEEDIETSFAPITVLHLRGIFPWWSSTAYHGLVDLRLLSTNAWSHIQEVQLLAILKSSPGLRVLHFGLEIHDLTAATERVVPVILQDLQIVKIFPDIDIVTYTTMCPGSLLRLLAPGTKPLQLSLEGFYIQDTTSLTELERFFARSRVARFYTRAMFPPLNLLLRHSAHLEQVVLDDFASASHNKLPPAELDVDESASLPRLSSLHITSSALFDHELRLLLRCCPDGTVLDSSNVDHDISEDYPLTTTFSTPELLEAFPTIKIADSSFGLRDASNADWDIFD</sequence>
<name>A0A074RL28_9AGAM</name>
<accession>A0A074RL28</accession>
<dbReference type="EMBL" id="AZST01000716">
    <property type="protein sequence ID" value="KEP47529.1"/>
    <property type="molecule type" value="Genomic_DNA"/>
</dbReference>
<organism evidence="1 2">
    <name type="scientific">Rhizoctonia solani 123E</name>
    <dbReference type="NCBI Taxonomy" id="1423351"/>
    <lineage>
        <taxon>Eukaryota</taxon>
        <taxon>Fungi</taxon>
        <taxon>Dikarya</taxon>
        <taxon>Basidiomycota</taxon>
        <taxon>Agaricomycotina</taxon>
        <taxon>Agaricomycetes</taxon>
        <taxon>Cantharellales</taxon>
        <taxon>Ceratobasidiaceae</taxon>
        <taxon>Rhizoctonia</taxon>
    </lineage>
</organism>
<proteinExistence type="predicted"/>
<dbReference type="Gene3D" id="1.20.1280.50">
    <property type="match status" value="1"/>
</dbReference>